<dbReference type="AlphaFoldDB" id="A0A6H0G023"/>
<sequence length="180" mass="19999">MSPLQVYGNICLGGSIGIAFNGIHNADVFNNYIANTGVGFLFNNMSGTINVKGNQYYQVNTANQITEDENFKPVESFENLSGSTGSEAKNEVSKVIIEKTNNDRFSFSVKLESLRKRLIKQLLNLEAQAYFCNDNKALNTIRFVKANLGSKKVGLDFRAETIDKLQMQDLLTISLLLNKS</sequence>
<dbReference type="Proteomes" id="UP000501692">
    <property type="component" value="Plasmid pA1254_1"/>
</dbReference>
<name>A0A6H0G023_ACIPI</name>
<dbReference type="InterPro" id="IPR011050">
    <property type="entry name" value="Pectin_lyase_fold/virulence"/>
</dbReference>
<evidence type="ECO:0000313" key="1">
    <source>
        <dbReference type="EMBL" id="QIT19971.1"/>
    </source>
</evidence>
<dbReference type="EMBL" id="CP049807">
    <property type="protein sequence ID" value="QIT19971.1"/>
    <property type="molecule type" value="Genomic_DNA"/>
</dbReference>
<reference evidence="1 2" key="1">
    <citation type="submission" date="2020-03" db="EMBL/GenBank/DDBJ databases">
        <authorList>
            <person name="Zhang L."/>
            <person name="Han X."/>
            <person name="Chen Y."/>
            <person name="Yu Y."/>
        </authorList>
    </citation>
    <scope>NUCLEOTIDE SEQUENCE [LARGE SCALE GENOMIC DNA]</scope>
    <source>
        <strain evidence="1 2">A1254</strain>
        <plasmid evidence="2">pa1254_1</plasmid>
    </source>
</reference>
<protein>
    <submittedName>
        <fullName evidence="1">Uncharacterized protein</fullName>
    </submittedName>
</protein>
<accession>A0A6H0G023</accession>
<evidence type="ECO:0000313" key="2">
    <source>
        <dbReference type="Proteomes" id="UP000501692"/>
    </source>
</evidence>
<keyword evidence="1" id="KW-0614">Plasmid</keyword>
<organism evidence="1 2">
    <name type="scientific">Acinetobacter pittii</name>
    <name type="common">Acinetobacter genomosp. 3</name>
    <dbReference type="NCBI Taxonomy" id="48296"/>
    <lineage>
        <taxon>Bacteria</taxon>
        <taxon>Pseudomonadati</taxon>
        <taxon>Pseudomonadota</taxon>
        <taxon>Gammaproteobacteria</taxon>
        <taxon>Moraxellales</taxon>
        <taxon>Moraxellaceae</taxon>
        <taxon>Acinetobacter</taxon>
        <taxon>Acinetobacter calcoaceticus/baumannii complex</taxon>
    </lineage>
</organism>
<dbReference type="SUPFAM" id="SSF51126">
    <property type="entry name" value="Pectin lyase-like"/>
    <property type="match status" value="1"/>
</dbReference>
<geneLocation type="plasmid" evidence="2">
    <name>pa1254_1</name>
</geneLocation>
<dbReference type="RefSeq" id="WP_167564457.1">
    <property type="nucleotide sequence ID" value="NZ_CP049807.1"/>
</dbReference>
<proteinExistence type="predicted"/>
<gene>
    <name evidence="1" type="ORF">G8E09_19350</name>
</gene>